<evidence type="ECO:0000259" key="1">
    <source>
        <dbReference type="Pfam" id="PF10979"/>
    </source>
</evidence>
<dbReference type="Proteomes" id="UP000053429">
    <property type="component" value="Unassembled WGS sequence"/>
</dbReference>
<evidence type="ECO:0000259" key="2">
    <source>
        <dbReference type="Pfam" id="PF23771"/>
    </source>
</evidence>
<comment type="caution">
    <text evidence="3">The sequence shown here is derived from an EMBL/GenBank/DDBJ whole genome shotgun (WGS) entry which is preliminary data.</text>
</comment>
<reference evidence="3 4" key="1">
    <citation type="submission" date="2015-10" db="EMBL/GenBank/DDBJ databases">
        <title>Draft genome sequence of Streptomyces caeruleatus NRRL B-24802, type strain for the species Streptomyces caeruleatus.</title>
        <authorList>
            <person name="Ruckert C."/>
            <person name="Winkler A."/>
            <person name="Kalinowski J."/>
            <person name="Kampfer P."/>
            <person name="Glaeser S."/>
        </authorList>
    </citation>
    <scope>NUCLEOTIDE SEQUENCE [LARGE SCALE GENOMIC DNA]</scope>
    <source>
        <strain evidence="3 4">NRRL B-24802</strain>
    </source>
</reference>
<dbReference type="InterPro" id="IPR055592">
    <property type="entry name" value="DUF7168"/>
</dbReference>
<feature type="domain" description="DUF2786" evidence="1">
    <location>
        <begin position="19"/>
        <end position="57"/>
    </location>
</feature>
<sequence>MTSLTRRTYVSNTKAPAKLETIRALLAKAEDPRTPESEAELARKRAFEMMAKYGVEQAMLNDANPASDAPTDRQIVLDNPWAMERVRLINRIALALGCELIHLGRDGSGPSRRVHIFGYASDLRRVELLYTSLLLQMNSGLAAQSVPAGQGARAWRRSWLLGFIKRVGDRIEEAERGAREEARGETTATGRSAALVLADRKAVVSRNYRQAYPRSRKGGTITMTGNGYGAGWAAGSRADIGGKRIGRATTGSITA</sequence>
<dbReference type="AlphaFoldDB" id="A0A101TX54"/>
<dbReference type="Pfam" id="PF10979">
    <property type="entry name" value="DUF2786"/>
    <property type="match status" value="1"/>
</dbReference>
<dbReference type="EMBL" id="LMWY01000029">
    <property type="protein sequence ID" value="KUO00009.1"/>
    <property type="molecule type" value="Genomic_DNA"/>
</dbReference>
<dbReference type="Pfam" id="PF23771">
    <property type="entry name" value="DUF7168"/>
    <property type="match status" value="1"/>
</dbReference>
<gene>
    <name evidence="3" type="ORF">AQJ67_24370</name>
</gene>
<proteinExistence type="predicted"/>
<evidence type="ECO:0000313" key="4">
    <source>
        <dbReference type="Proteomes" id="UP000053429"/>
    </source>
</evidence>
<dbReference type="STRING" id="661399.AQJ67_24370"/>
<name>A0A101TX54_9ACTN</name>
<accession>A0A101TX54</accession>
<protein>
    <submittedName>
        <fullName evidence="3">Uncharacterized protein</fullName>
    </submittedName>
</protein>
<feature type="domain" description="DUF7168" evidence="2">
    <location>
        <begin position="86"/>
        <end position="190"/>
    </location>
</feature>
<evidence type="ECO:0000313" key="3">
    <source>
        <dbReference type="EMBL" id="KUO00009.1"/>
    </source>
</evidence>
<dbReference type="InterPro" id="IPR024498">
    <property type="entry name" value="DUF2786"/>
</dbReference>
<keyword evidence="4" id="KW-1185">Reference proteome</keyword>
<organism evidence="3 4">
    <name type="scientific">Streptomyces caeruleatus</name>
    <dbReference type="NCBI Taxonomy" id="661399"/>
    <lineage>
        <taxon>Bacteria</taxon>
        <taxon>Bacillati</taxon>
        <taxon>Actinomycetota</taxon>
        <taxon>Actinomycetes</taxon>
        <taxon>Kitasatosporales</taxon>
        <taxon>Streptomycetaceae</taxon>
        <taxon>Streptomyces</taxon>
    </lineage>
</organism>